<organism evidence="1 2">
    <name type="scientific">Salmo trutta</name>
    <name type="common">Brown trout</name>
    <dbReference type="NCBI Taxonomy" id="8032"/>
    <lineage>
        <taxon>Eukaryota</taxon>
        <taxon>Metazoa</taxon>
        <taxon>Chordata</taxon>
        <taxon>Craniata</taxon>
        <taxon>Vertebrata</taxon>
        <taxon>Euteleostomi</taxon>
        <taxon>Actinopterygii</taxon>
        <taxon>Neopterygii</taxon>
        <taxon>Teleostei</taxon>
        <taxon>Protacanthopterygii</taxon>
        <taxon>Salmoniformes</taxon>
        <taxon>Salmonidae</taxon>
        <taxon>Salmoninae</taxon>
        <taxon>Salmo</taxon>
    </lineage>
</organism>
<evidence type="ECO:0008006" key="3">
    <source>
        <dbReference type="Google" id="ProtNLM"/>
    </source>
</evidence>
<proteinExistence type="predicted"/>
<sequence>MGIKGLTRFIDDHGAILTDYHFRNSKLVIDGSNLYHSLYFNPCPHS</sequence>
<evidence type="ECO:0000313" key="1">
    <source>
        <dbReference type="Ensembl" id="ENSSTUP00000060537.1"/>
    </source>
</evidence>
<dbReference type="InterPro" id="IPR029060">
    <property type="entry name" value="PIN-like_dom_sf"/>
</dbReference>
<accession>A0A674ANV9</accession>
<protein>
    <recommendedName>
        <fullName evidence="3">XPG N-terminal domain-containing protein</fullName>
    </recommendedName>
</protein>
<keyword evidence="2" id="KW-1185">Reference proteome</keyword>
<reference evidence="1" key="1">
    <citation type="submission" date="2025-08" db="UniProtKB">
        <authorList>
            <consortium name="Ensembl"/>
        </authorList>
    </citation>
    <scope>IDENTIFICATION</scope>
</reference>
<name>A0A674ANV9_SALTR</name>
<dbReference type="Ensembl" id="ENSSTUT00000063833.1">
    <property type="protein sequence ID" value="ENSSTUP00000060537.1"/>
    <property type="gene ID" value="ENSSTUG00000026237.1"/>
</dbReference>
<reference evidence="1" key="2">
    <citation type="submission" date="2025-09" db="UniProtKB">
        <authorList>
            <consortium name="Ensembl"/>
        </authorList>
    </citation>
    <scope>IDENTIFICATION</scope>
</reference>
<dbReference type="Gene3D" id="3.40.50.1010">
    <property type="entry name" value="5'-nuclease"/>
    <property type="match status" value="1"/>
</dbReference>
<dbReference type="SUPFAM" id="SSF88723">
    <property type="entry name" value="PIN domain-like"/>
    <property type="match status" value="1"/>
</dbReference>
<dbReference type="InParanoid" id="A0A674ANV9"/>
<dbReference type="Proteomes" id="UP000472277">
    <property type="component" value="Unassembled WGS sequence"/>
</dbReference>
<dbReference type="AlphaFoldDB" id="A0A674ANV9"/>
<evidence type="ECO:0000313" key="2">
    <source>
        <dbReference type="Proteomes" id="UP000472277"/>
    </source>
</evidence>
<dbReference type="GeneTree" id="ENSGT00990000210505"/>